<organism evidence="4 5">
    <name type="scientific">Nakamurella flavida</name>
    <dbReference type="NCBI Taxonomy" id="363630"/>
    <lineage>
        <taxon>Bacteria</taxon>
        <taxon>Bacillati</taxon>
        <taxon>Actinomycetota</taxon>
        <taxon>Actinomycetes</taxon>
        <taxon>Nakamurellales</taxon>
        <taxon>Nakamurellaceae</taxon>
        <taxon>Nakamurella</taxon>
    </lineage>
</organism>
<dbReference type="Pfam" id="PF10128">
    <property type="entry name" value="OpcA_G6PD_assem"/>
    <property type="match status" value="1"/>
</dbReference>
<feature type="compositionally biased region" description="Low complexity" evidence="1">
    <location>
        <begin position="465"/>
        <end position="478"/>
    </location>
</feature>
<feature type="domain" description="Glucose-6-phosphate dehydrogenase assembly protein OpcA N-terminal" evidence="2">
    <location>
        <begin position="51"/>
        <end position="160"/>
    </location>
</feature>
<feature type="domain" description="Glucose-6-phosphate dehydrogenase assembly protein OpcA C-terminal" evidence="3">
    <location>
        <begin position="165"/>
        <end position="297"/>
    </location>
</feature>
<sequence length="486" mass="50491">MIIDLPSTTSSKINKAMVDLREKGGTVALGRVLTLVIVTDEGESEEPIEAANAASFEHPCRVIVVGRGSRRGAARMDAQIRVGGDAGASEVVVVRLYGQLADHGATVVVPLLLADAPVVVWWPGESPAVPAEDPIGSLAQRRITDGARTKRPLATLAALQDSYRPGDTDLTWTRLTSWRGLLAAALDQPPHEKVISAVVAGSPDSVSTDLMAAWLAVRLRCPVRRVRSGRSGSGLGSVVLTRKSGDTSLIRPDQLTATLSVPDQPRREVALRRRGLRDCIAEELRRLDPDDVFAEVLAKGLPMVAKHAEAAAKASTRAGTKSATPATAPVEAAADPATPKARGGRRRKTDAGLTTVPDGAPGNGPTLATDGDTHTADDLAGSARRAAEAGDSVAESGSTRSRTTARRGAGTAPRTRTPRAAVAATADAPTTAAPRKAASRRAAPAKTASTKPATRQSAGRKDAATESAPAPDATPTPARRARRTAR</sequence>
<dbReference type="Proteomes" id="UP000663801">
    <property type="component" value="Unassembled WGS sequence"/>
</dbReference>
<dbReference type="PANTHER" id="PTHR38658:SF1">
    <property type="entry name" value="OXPP CYCLE PROTEIN OPCA-RELATED"/>
    <property type="match status" value="1"/>
</dbReference>
<feature type="compositionally biased region" description="Low complexity" evidence="1">
    <location>
        <begin position="314"/>
        <end position="339"/>
    </location>
</feature>
<dbReference type="RefSeq" id="WP_205255263.1">
    <property type="nucleotide sequence ID" value="NZ_BAAAPV010000001.1"/>
</dbReference>
<dbReference type="PANTHER" id="PTHR38658">
    <property type="entry name" value="OXPP CYCLE PROTEIN OPCA-RELATED"/>
    <property type="match status" value="1"/>
</dbReference>
<evidence type="ECO:0000259" key="2">
    <source>
        <dbReference type="Pfam" id="PF10128"/>
    </source>
</evidence>
<keyword evidence="5" id="KW-1185">Reference proteome</keyword>
<protein>
    <submittedName>
        <fullName evidence="4">Glucose-6-phosphate dehydrogenase assembly protein OpcA</fullName>
    </submittedName>
</protein>
<feature type="region of interest" description="Disordered" evidence="1">
    <location>
        <begin position="314"/>
        <end position="486"/>
    </location>
</feature>
<dbReference type="EMBL" id="JAERWL010000002">
    <property type="protein sequence ID" value="MBM9475113.1"/>
    <property type="molecule type" value="Genomic_DNA"/>
</dbReference>
<dbReference type="InterPro" id="IPR046802">
    <property type="entry name" value="OpcA_G6PD_C"/>
</dbReference>
<comment type="caution">
    <text evidence="4">The sequence shown here is derived from an EMBL/GenBank/DDBJ whole genome shotgun (WGS) entry which is preliminary data.</text>
</comment>
<evidence type="ECO:0000256" key="1">
    <source>
        <dbReference type="SAM" id="MobiDB-lite"/>
    </source>
</evidence>
<evidence type="ECO:0000259" key="3">
    <source>
        <dbReference type="Pfam" id="PF20171"/>
    </source>
</evidence>
<evidence type="ECO:0000313" key="5">
    <source>
        <dbReference type="Proteomes" id="UP000663801"/>
    </source>
</evidence>
<dbReference type="Pfam" id="PF20171">
    <property type="entry name" value="OpcA_G6PD_C"/>
    <property type="match status" value="1"/>
</dbReference>
<gene>
    <name evidence="4" type="ORF">JL107_01515</name>
</gene>
<dbReference type="AlphaFoldDB" id="A0A938YI13"/>
<dbReference type="InterPro" id="IPR046801">
    <property type="entry name" value="OpcA_G6PD_N"/>
</dbReference>
<proteinExistence type="predicted"/>
<evidence type="ECO:0000313" key="4">
    <source>
        <dbReference type="EMBL" id="MBM9475113.1"/>
    </source>
</evidence>
<reference evidence="4" key="1">
    <citation type="submission" date="2021-01" db="EMBL/GenBank/DDBJ databases">
        <title>KCTC 19127 draft genome.</title>
        <authorList>
            <person name="An D."/>
        </authorList>
    </citation>
    <scope>NUCLEOTIDE SEQUENCE</scope>
    <source>
        <strain evidence="4">KCTC 19127</strain>
    </source>
</reference>
<name>A0A938YI13_9ACTN</name>
<accession>A0A938YI13</accession>
<feature type="compositionally biased region" description="Low complexity" evidence="1">
    <location>
        <begin position="396"/>
        <end position="455"/>
    </location>
</feature>
<dbReference type="InterPro" id="IPR004555">
    <property type="entry name" value="G6PDH_assembly_OpcA"/>
</dbReference>